<reference evidence="3" key="1">
    <citation type="submission" date="2025-08" db="UniProtKB">
        <authorList>
            <consortium name="Ensembl"/>
        </authorList>
    </citation>
    <scope>IDENTIFICATION</scope>
</reference>
<accession>A0A671QL14</accession>
<proteinExistence type="predicted"/>
<dbReference type="SUPFAM" id="SSF52266">
    <property type="entry name" value="SGNH hydrolase"/>
    <property type="match status" value="1"/>
</dbReference>
<organism evidence="3 4">
    <name type="scientific">Sinocyclocheilus anshuiensis</name>
    <dbReference type="NCBI Taxonomy" id="1608454"/>
    <lineage>
        <taxon>Eukaryota</taxon>
        <taxon>Metazoa</taxon>
        <taxon>Chordata</taxon>
        <taxon>Craniata</taxon>
        <taxon>Vertebrata</taxon>
        <taxon>Euteleostomi</taxon>
        <taxon>Actinopterygii</taxon>
        <taxon>Neopterygii</taxon>
        <taxon>Teleostei</taxon>
        <taxon>Ostariophysi</taxon>
        <taxon>Cypriniformes</taxon>
        <taxon>Cyprinidae</taxon>
        <taxon>Cyprininae</taxon>
        <taxon>Sinocyclocheilus</taxon>
    </lineage>
</organism>
<protein>
    <recommendedName>
        <fullName evidence="5">SGNH hydrolase-type esterase domain-containing protein</fullName>
    </recommendedName>
</protein>
<dbReference type="Proteomes" id="UP000472260">
    <property type="component" value="Unassembled WGS sequence"/>
</dbReference>
<keyword evidence="4" id="KW-1185">Reference proteome</keyword>
<evidence type="ECO:0000313" key="4">
    <source>
        <dbReference type="Proteomes" id="UP000472260"/>
    </source>
</evidence>
<sequence length="308" mass="34151">MADVCLPLSAGEDTLEAVEKQIRDLVKRQAQLRERRAALETSRTDAHKSGVSIQCAANSPTTSTPCVSLHRPGMSFTPATGHHRPWVHPQRKTRARPRVTTSPPPPPPVFETSTRNRFAPLRETERDAVIIGDSIVRHVRATLAEGKHTHCFPGGRVLNVFAQIPAILKGDESPGAMLHTGVNDTKLRQTETLKRDFKSLIETVRRTSHATTIIMSGPLPASFSRLHPSRVGAELLSDNISRTLRVTLLVSQFSNNCYVGFCSIHLNDKSTCVVKSIKTVSVPRLVRSKYYFNVGSRKNLIVIKREKC</sequence>
<dbReference type="Ensembl" id="ENSSANT00000077140.1">
    <property type="protein sequence ID" value="ENSSANP00000072561.1"/>
    <property type="gene ID" value="ENSSANG00000036209.1"/>
</dbReference>
<dbReference type="AlphaFoldDB" id="A0A671QL14"/>
<dbReference type="Gene3D" id="3.40.50.12700">
    <property type="match status" value="1"/>
</dbReference>
<name>A0A671QL14_9TELE</name>
<feature type="coiled-coil region" evidence="1">
    <location>
        <begin position="8"/>
        <end position="42"/>
    </location>
</feature>
<reference evidence="3" key="2">
    <citation type="submission" date="2025-09" db="UniProtKB">
        <authorList>
            <consortium name="Ensembl"/>
        </authorList>
    </citation>
    <scope>IDENTIFICATION</scope>
</reference>
<feature type="region of interest" description="Disordered" evidence="2">
    <location>
        <begin position="77"/>
        <end position="113"/>
    </location>
</feature>
<evidence type="ECO:0000256" key="1">
    <source>
        <dbReference type="SAM" id="Coils"/>
    </source>
</evidence>
<keyword evidence="1" id="KW-0175">Coiled coil</keyword>
<feature type="compositionally biased region" description="Basic residues" evidence="2">
    <location>
        <begin position="81"/>
        <end position="97"/>
    </location>
</feature>
<evidence type="ECO:0008006" key="5">
    <source>
        <dbReference type="Google" id="ProtNLM"/>
    </source>
</evidence>
<evidence type="ECO:0000313" key="3">
    <source>
        <dbReference type="Ensembl" id="ENSSANP00000072561.1"/>
    </source>
</evidence>
<dbReference type="Gene3D" id="3.40.50.12690">
    <property type="match status" value="1"/>
</dbReference>
<evidence type="ECO:0000256" key="2">
    <source>
        <dbReference type="SAM" id="MobiDB-lite"/>
    </source>
</evidence>